<dbReference type="GO" id="GO:0004459">
    <property type="term" value="F:L-lactate dehydrogenase (NAD+) activity"/>
    <property type="evidence" value="ECO:0007669"/>
    <property type="project" value="TreeGrafter"/>
</dbReference>
<name>A0A089RUY1_9LACO</name>
<sequence>MQKIVYYGYNESVLDFLKIGINNNTKLYFNWQINDTDIQDEINNLVECSRLLSPNFYFYINETVNWDEIDMMLLSIDVDRDNFAQKNSWIQKVVTEAVANGFNGIVVLDSNKDYLLINEILKYTGLSSRQVLGLGTSIESEVVARMVAKKLGINSNYIQTSVIGTRDKSFVLWSKGRVAEASLMSLIVQEKNMFSIKNMQEISKEYKGLAEKTRKLIFSSVLNKILMAMDTSEQFIITLVHSRNEEIESYSSPVLVGKMGVIELIKVNYTEDEQDALIEVKKAINDELDRYKLR</sequence>
<dbReference type="RefSeq" id="WP_044004803.1">
    <property type="nucleotide sequence ID" value="NZ_CP007646.1"/>
</dbReference>
<dbReference type="AlphaFoldDB" id="A0A089RUY1"/>
<dbReference type="InterPro" id="IPR015955">
    <property type="entry name" value="Lactate_DH/Glyco_Ohase_4_C"/>
</dbReference>
<reference evidence="2" key="2">
    <citation type="submission" date="2023-04" db="EMBL/GenBank/DDBJ databases">
        <title>Four porcine-derived lactic acid bacteria strains analyses and their evaluation as potential probiotics based on genomics.</title>
        <authorList>
            <person name="Niu D."/>
        </authorList>
    </citation>
    <scope>NUCLEOTIDE SEQUENCE</scope>
    <source>
        <strain evidence="2">ZSA5</strain>
    </source>
</reference>
<dbReference type="SUPFAM" id="SSF56327">
    <property type="entry name" value="LDH C-terminal domain-like"/>
    <property type="match status" value="1"/>
</dbReference>
<dbReference type="Gene3D" id="3.90.110.10">
    <property type="entry name" value="Lactate dehydrogenase/glycoside hydrolase, family 4, C-terminal"/>
    <property type="match status" value="1"/>
</dbReference>
<dbReference type="PANTHER" id="PTHR43128:SF16">
    <property type="entry name" value="L-LACTATE DEHYDROGENASE"/>
    <property type="match status" value="1"/>
</dbReference>
<organism evidence="1 3">
    <name type="scientific">Ligilactobacillus salivarius</name>
    <dbReference type="NCBI Taxonomy" id="1624"/>
    <lineage>
        <taxon>Bacteria</taxon>
        <taxon>Bacillati</taxon>
        <taxon>Bacillota</taxon>
        <taxon>Bacilli</taxon>
        <taxon>Lactobacillales</taxon>
        <taxon>Lactobacillaceae</taxon>
        <taxon>Ligilactobacillus</taxon>
    </lineage>
</organism>
<evidence type="ECO:0000313" key="3">
    <source>
        <dbReference type="Proteomes" id="UP000029488"/>
    </source>
</evidence>
<dbReference type="GO" id="GO:0006089">
    <property type="term" value="P:lactate metabolic process"/>
    <property type="evidence" value="ECO:0007669"/>
    <property type="project" value="TreeGrafter"/>
</dbReference>
<proteinExistence type="predicted"/>
<dbReference type="EMBL" id="CP007646">
    <property type="protein sequence ID" value="AIR10392.1"/>
    <property type="molecule type" value="Genomic_DNA"/>
</dbReference>
<dbReference type="PANTHER" id="PTHR43128">
    <property type="entry name" value="L-2-HYDROXYCARBOXYLATE DEHYDROGENASE (NAD(P)(+))"/>
    <property type="match status" value="1"/>
</dbReference>
<protein>
    <submittedName>
        <fullName evidence="2">Lactate dehydrogenase</fullName>
    </submittedName>
    <submittedName>
        <fullName evidence="1">Lactate/malate dehydrogenase</fullName>
    </submittedName>
</protein>
<gene>
    <name evidence="1" type="ORF">LSJ_0700</name>
    <name evidence="2" type="ORF">QFE45_03895</name>
</gene>
<evidence type="ECO:0000313" key="2">
    <source>
        <dbReference type="EMBL" id="WII29255.1"/>
    </source>
</evidence>
<accession>A0A089RUY1</accession>
<dbReference type="EMBL" id="CP123971">
    <property type="protein sequence ID" value="WII29255.1"/>
    <property type="molecule type" value="Genomic_DNA"/>
</dbReference>
<dbReference type="Proteomes" id="UP000029488">
    <property type="component" value="Chromosome"/>
</dbReference>
<reference evidence="1 3" key="1">
    <citation type="journal article" date="2014" name="BMC Genomics">
        <title>Unusual genome complexity in Lactobacillus salivarius JCM1046.</title>
        <authorList>
            <person name="Raftis E.J."/>
            <person name="Forde B.M."/>
            <person name="Claesson M.J."/>
            <person name="O'Toole P.W."/>
        </authorList>
    </citation>
    <scope>NUCLEOTIDE SEQUENCE [LARGE SCALE GENOMIC DNA]</scope>
    <source>
        <strain evidence="1 3">JCM1046</strain>
    </source>
</reference>
<dbReference type="Proteomes" id="UP001231316">
    <property type="component" value="Chromosome"/>
</dbReference>
<dbReference type="KEGG" id="lsj:LSJ_0700"/>
<evidence type="ECO:0000313" key="1">
    <source>
        <dbReference type="EMBL" id="AIR10392.1"/>
    </source>
</evidence>